<evidence type="ECO:0000256" key="5">
    <source>
        <dbReference type="ARBA" id="ARBA00022692"/>
    </source>
</evidence>
<evidence type="ECO:0000256" key="4">
    <source>
        <dbReference type="ARBA" id="ARBA00022475"/>
    </source>
</evidence>
<evidence type="ECO:0000313" key="15">
    <source>
        <dbReference type="Proteomes" id="UP000431451"/>
    </source>
</evidence>
<proteinExistence type="inferred from homology"/>
<evidence type="ECO:0000256" key="6">
    <source>
        <dbReference type="ARBA" id="ARBA00022989"/>
    </source>
</evidence>
<dbReference type="GO" id="GO:0005886">
    <property type="term" value="C:plasma membrane"/>
    <property type="evidence" value="ECO:0007669"/>
    <property type="project" value="UniProtKB-SubCell"/>
</dbReference>
<accession>A0A2A7MCD5</accession>
<keyword evidence="3" id="KW-0813">Transport</keyword>
<keyword evidence="5 8" id="KW-0812">Transmembrane</keyword>
<dbReference type="Pfam" id="PF01618">
    <property type="entry name" value="MotA_ExbB"/>
    <property type="match status" value="1"/>
</dbReference>
<dbReference type="GO" id="GO:0071978">
    <property type="term" value="P:bacterial-type flagellum-dependent swarming motility"/>
    <property type="evidence" value="ECO:0007669"/>
    <property type="project" value="InterPro"/>
</dbReference>
<reference evidence="12 14" key="1">
    <citation type="submission" date="2017-10" db="EMBL/GenBank/DDBJ databases">
        <title>Effective Description of Clostridium neonatale sp. nov. linked to necrotizing enterocolitis in neonates and a clarification of species assignable to the genus Clostridium (Prazmowski 1880) emend. Lawson and Rainey 2016.</title>
        <authorList>
            <person name="Bernard K."/>
            <person name="Burdz T."/>
            <person name="Wiebe D."/>
            <person name="Balcewich B."/>
            <person name="Alfa M."/>
            <person name="Bernier A.-M."/>
        </authorList>
    </citation>
    <scope>NUCLEOTIDE SEQUENCE [LARGE SCALE GENOMIC DNA]</scope>
    <source>
        <strain evidence="12 14">LCDC99A005</strain>
    </source>
</reference>
<dbReference type="PANTHER" id="PTHR30433">
    <property type="entry name" value="CHEMOTAXIS PROTEIN MOTA"/>
    <property type="match status" value="1"/>
</dbReference>
<keyword evidence="6 8" id="KW-1133">Transmembrane helix</keyword>
<evidence type="ECO:0000259" key="9">
    <source>
        <dbReference type="Pfam" id="PF01618"/>
    </source>
</evidence>
<evidence type="ECO:0000313" key="12">
    <source>
        <dbReference type="EMBL" id="PEG29316.1"/>
    </source>
</evidence>
<sequence length="258" mass="28041">MDIFLIIGILGGLTIVISGLLMIGSSITMLLNPEAIMIIILGTIMAVMNSFPKKDFKKIPKIIGVLFSDKNTQDPAEIVTQIVGMSQSTRREGLLSLESTIQGLDNKFMKKGFEMVIDGLDPDLIREVLEIEIESLEERHRLGASIFATAGGSAPTLGVLGAVIGLIGALGNLNDIEKLGSSISNAFIATVYGIFTGYVICHPFSNRLKRKSLKEVENMNIILEGVLAIQAGNNPKSIERKLVGMLEPKQRKIFEENN</sequence>
<protein>
    <submittedName>
        <fullName evidence="13">Chemotaxis protein PomA</fullName>
    </submittedName>
    <submittedName>
        <fullName evidence="10 12">Flagellar motor protein</fullName>
    </submittedName>
</protein>
<dbReference type="Proteomes" id="UP000789738">
    <property type="component" value="Unassembled WGS sequence"/>
</dbReference>
<dbReference type="OrthoDB" id="9806929at2"/>
<evidence type="ECO:0000313" key="10">
    <source>
        <dbReference type="EMBL" id="CAG9711261.1"/>
    </source>
</evidence>
<reference evidence="10" key="3">
    <citation type="submission" date="2021-10" db="EMBL/GenBank/DDBJ databases">
        <authorList>
            <person name="Mesa V."/>
        </authorList>
    </citation>
    <scope>NUCLEOTIDE SEQUENCE</scope>
    <source>
        <strain evidence="10">CC3_PB</strain>
    </source>
</reference>
<gene>
    <name evidence="10" type="primary">motA</name>
    <name evidence="13" type="synonym">pomA_1</name>
    <name evidence="11" type="ORF">CNEO2_340051</name>
    <name evidence="10" type="ORF">CNEO_45175</name>
    <name evidence="13" type="ORF">CNEONATNEC25_00616</name>
    <name evidence="12" type="ORF">CQ394_18280</name>
</gene>
<dbReference type="PROSITE" id="PS01307">
    <property type="entry name" value="MOTA"/>
    <property type="match status" value="1"/>
</dbReference>
<dbReference type="Proteomes" id="UP000220840">
    <property type="component" value="Unassembled WGS sequence"/>
</dbReference>
<evidence type="ECO:0000256" key="7">
    <source>
        <dbReference type="ARBA" id="ARBA00023136"/>
    </source>
</evidence>
<name>A0A2A7MCD5_9CLOT</name>
<dbReference type="STRING" id="137838.GCA_001458595_00862"/>
<dbReference type="EMBL" id="CAKJVE010000004">
    <property type="protein sequence ID" value="CAG9711261.1"/>
    <property type="molecule type" value="Genomic_DNA"/>
</dbReference>
<dbReference type="Proteomes" id="UP001189143">
    <property type="component" value="Unassembled WGS sequence"/>
</dbReference>
<dbReference type="GeneID" id="68875937"/>
<evidence type="ECO:0000313" key="13">
    <source>
        <dbReference type="EMBL" id="VCT83023.1"/>
    </source>
</evidence>
<dbReference type="NCBIfam" id="NF005997">
    <property type="entry name" value="PRK08124.1"/>
    <property type="match status" value="1"/>
</dbReference>
<dbReference type="InterPro" id="IPR000540">
    <property type="entry name" value="Flag_MotA_CS"/>
</dbReference>
<feature type="domain" description="MotA/TolQ/ExbB proton channel" evidence="9">
    <location>
        <begin position="103"/>
        <end position="220"/>
    </location>
</feature>
<keyword evidence="4" id="KW-1003">Cell membrane</keyword>
<evidence type="ECO:0000256" key="1">
    <source>
        <dbReference type="ARBA" id="ARBA00004651"/>
    </source>
</evidence>
<comment type="subcellular location">
    <subcellularLocation>
        <location evidence="1">Cell membrane</location>
        <topology evidence="1">Multi-pass membrane protein</topology>
    </subcellularLocation>
</comment>
<evidence type="ECO:0000256" key="8">
    <source>
        <dbReference type="SAM" id="Phobius"/>
    </source>
</evidence>
<dbReference type="EMBL" id="PDCJ01000004">
    <property type="protein sequence ID" value="PEG29316.1"/>
    <property type="molecule type" value="Genomic_DNA"/>
</dbReference>
<evidence type="ECO:0000313" key="14">
    <source>
        <dbReference type="Proteomes" id="UP000220840"/>
    </source>
</evidence>
<keyword evidence="12" id="KW-0969">Cilium</keyword>
<feature type="transmembrane region" description="Helical" evidence="8">
    <location>
        <begin position="7"/>
        <end position="29"/>
    </location>
</feature>
<keyword evidence="12" id="KW-0282">Flagellum</keyword>
<dbReference type="GO" id="GO:0006935">
    <property type="term" value="P:chemotaxis"/>
    <property type="evidence" value="ECO:0007669"/>
    <property type="project" value="InterPro"/>
</dbReference>
<dbReference type="AlphaFoldDB" id="A0A2A7MCD5"/>
<reference evidence="11" key="4">
    <citation type="submission" date="2022-10" db="EMBL/GenBank/DDBJ databases">
        <authorList>
            <person name="Aires J."/>
            <person name="Mesa V."/>
        </authorList>
    </citation>
    <scope>NUCLEOTIDE SEQUENCE</scope>
    <source>
        <strain evidence="11">Clostridium neonatale JD116</strain>
    </source>
</reference>
<evidence type="ECO:0000313" key="11">
    <source>
        <dbReference type="EMBL" id="CAI3606080.1"/>
    </source>
</evidence>
<organism evidence="12 14">
    <name type="scientific">Clostridium neonatale</name>
    <dbReference type="NCBI Taxonomy" id="137838"/>
    <lineage>
        <taxon>Bacteria</taxon>
        <taxon>Bacillati</taxon>
        <taxon>Bacillota</taxon>
        <taxon>Clostridia</taxon>
        <taxon>Eubacteriales</taxon>
        <taxon>Clostridiaceae</taxon>
        <taxon>Clostridium</taxon>
    </lineage>
</organism>
<dbReference type="EMBL" id="UWJD01000001">
    <property type="protein sequence ID" value="VCT83023.1"/>
    <property type="molecule type" value="Genomic_DNA"/>
</dbReference>
<feature type="transmembrane region" description="Helical" evidence="8">
    <location>
        <begin position="146"/>
        <end position="170"/>
    </location>
</feature>
<comment type="similarity">
    <text evidence="2">Belongs to the MotA family.</text>
</comment>
<dbReference type="PANTHER" id="PTHR30433:SF3">
    <property type="entry name" value="MOTILITY PROTEIN A"/>
    <property type="match status" value="1"/>
</dbReference>
<dbReference type="InterPro" id="IPR002898">
    <property type="entry name" value="MotA_ExbB_proton_chnl"/>
</dbReference>
<feature type="transmembrane region" description="Helical" evidence="8">
    <location>
        <begin position="35"/>
        <end position="51"/>
    </location>
</feature>
<dbReference type="InterPro" id="IPR047055">
    <property type="entry name" value="MotA-like"/>
</dbReference>
<reference evidence="13 15" key="2">
    <citation type="submission" date="2018-06" db="EMBL/GenBank/DDBJ databases">
        <authorList>
            <consortium name="IHU Genomes"/>
        </authorList>
    </citation>
    <scope>NUCLEOTIDE SEQUENCE [LARGE SCALE GENOMIC DNA]</scope>
    <source>
        <strain evidence="13 15">NEC25</strain>
    </source>
</reference>
<feature type="transmembrane region" description="Helical" evidence="8">
    <location>
        <begin position="182"/>
        <end position="201"/>
    </location>
</feature>
<evidence type="ECO:0000256" key="3">
    <source>
        <dbReference type="ARBA" id="ARBA00022448"/>
    </source>
</evidence>
<keyword evidence="7 8" id="KW-0472">Membrane</keyword>
<dbReference type="EMBL" id="CAMTCP010000231">
    <property type="protein sequence ID" value="CAI3606080.1"/>
    <property type="molecule type" value="Genomic_DNA"/>
</dbReference>
<dbReference type="Proteomes" id="UP000431451">
    <property type="component" value="Unassembled WGS sequence"/>
</dbReference>
<evidence type="ECO:0000256" key="2">
    <source>
        <dbReference type="ARBA" id="ARBA00008038"/>
    </source>
</evidence>
<keyword evidence="12" id="KW-0966">Cell projection</keyword>
<dbReference type="RefSeq" id="WP_058293793.1">
    <property type="nucleotide sequence ID" value="NZ_CAKJVD010000014.1"/>
</dbReference>
<keyword evidence="14" id="KW-1185">Reference proteome</keyword>